<dbReference type="AlphaFoldDB" id="A0A828PKE8"/>
<organism evidence="1 2">
    <name type="scientific">Actinobacillus pleuropneumoniae serovar 6 str. Femo</name>
    <dbReference type="NCBI Taxonomy" id="754256"/>
    <lineage>
        <taxon>Bacteria</taxon>
        <taxon>Pseudomonadati</taxon>
        <taxon>Pseudomonadota</taxon>
        <taxon>Gammaproteobacteria</taxon>
        <taxon>Pasteurellales</taxon>
        <taxon>Pasteurellaceae</taxon>
        <taxon>Actinobacillus</taxon>
    </lineage>
</organism>
<evidence type="ECO:0000313" key="1">
    <source>
        <dbReference type="EMBL" id="EFM92415.1"/>
    </source>
</evidence>
<accession>A0A828PKE8</accession>
<reference evidence="1 2" key="1">
    <citation type="journal article" date="2010" name="J. Bacteriol.">
        <title>Comparative genomic characterization of Actinobacillus pleuropneumoniae.</title>
        <authorList>
            <person name="Xu Z."/>
            <person name="Chen X."/>
            <person name="Li L."/>
            <person name="Li T."/>
            <person name="Wang S."/>
            <person name="Chen H."/>
            <person name="Zhou R."/>
        </authorList>
    </citation>
    <scope>NUCLEOTIDE SEQUENCE [LARGE SCALE GENOMIC DNA]</scope>
    <source>
        <strain evidence="1 2">Femo</strain>
    </source>
</reference>
<name>A0A828PKE8_ACTPL</name>
<gene>
    <name evidence="1" type="ORF">appser6_6190</name>
</gene>
<proteinExistence type="predicted"/>
<evidence type="ECO:0000313" key="2">
    <source>
        <dbReference type="Proteomes" id="UP000005341"/>
    </source>
</evidence>
<comment type="caution">
    <text evidence="1">The sequence shown here is derived from an EMBL/GenBank/DDBJ whole genome shotgun (WGS) entry which is preliminary data.</text>
</comment>
<sequence length="38" mass="4442">MRHCFLLSLLITENTEYAVDFATFSQNLTAYIPCMRNN</sequence>
<dbReference type="Proteomes" id="UP000005341">
    <property type="component" value="Unassembled WGS sequence"/>
</dbReference>
<protein>
    <submittedName>
        <fullName evidence="1">Uncharacterized protein</fullName>
    </submittedName>
</protein>
<dbReference type="EMBL" id="ADOG01000009">
    <property type="protein sequence ID" value="EFM92415.1"/>
    <property type="molecule type" value="Genomic_DNA"/>
</dbReference>